<comment type="caution">
    <text evidence="1">The sequence shown here is derived from an EMBL/GenBank/DDBJ whole genome shotgun (WGS) entry which is preliminary data.</text>
</comment>
<evidence type="ECO:0000313" key="2">
    <source>
        <dbReference type="Proteomes" id="UP000814033"/>
    </source>
</evidence>
<proteinExistence type="predicted"/>
<organism evidence="1 2">
    <name type="scientific">Auriscalpium vulgare</name>
    <dbReference type="NCBI Taxonomy" id="40419"/>
    <lineage>
        <taxon>Eukaryota</taxon>
        <taxon>Fungi</taxon>
        <taxon>Dikarya</taxon>
        <taxon>Basidiomycota</taxon>
        <taxon>Agaricomycotina</taxon>
        <taxon>Agaricomycetes</taxon>
        <taxon>Russulales</taxon>
        <taxon>Auriscalpiaceae</taxon>
        <taxon>Auriscalpium</taxon>
    </lineage>
</organism>
<dbReference type="Proteomes" id="UP000814033">
    <property type="component" value="Unassembled WGS sequence"/>
</dbReference>
<protein>
    <submittedName>
        <fullName evidence="1">Uncharacterized protein</fullName>
    </submittedName>
</protein>
<keyword evidence="2" id="KW-1185">Reference proteome</keyword>
<reference evidence="1" key="1">
    <citation type="submission" date="2021-02" db="EMBL/GenBank/DDBJ databases">
        <authorList>
            <consortium name="DOE Joint Genome Institute"/>
            <person name="Ahrendt S."/>
            <person name="Looney B.P."/>
            <person name="Miyauchi S."/>
            <person name="Morin E."/>
            <person name="Drula E."/>
            <person name="Courty P.E."/>
            <person name="Chicoki N."/>
            <person name="Fauchery L."/>
            <person name="Kohler A."/>
            <person name="Kuo A."/>
            <person name="Labutti K."/>
            <person name="Pangilinan J."/>
            <person name="Lipzen A."/>
            <person name="Riley R."/>
            <person name="Andreopoulos W."/>
            <person name="He G."/>
            <person name="Johnson J."/>
            <person name="Barry K.W."/>
            <person name="Grigoriev I.V."/>
            <person name="Nagy L."/>
            <person name="Hibbett D."/>
            <person name="Henrissat B."/>
            <person name="Matheny P.B."/>
            <person name="Labbe J."/>
            <person name="Martin F."/>
        </authorList>
    </citation>
    <scope>NUCLEOTIDE SEQUENCE</scope>
    <source>
        <strain evidence="1">FP105234-sp</strain>
    </source>
</reference>
<dbReference type="EMBL" id="MU275927">
    <property type="protein sequence ID" value="KAI0046355.1"/>
    <property type="molecule type" value="Genomic_DNA"/>
</dbReference>
<accession>A0ACB8RQP5</accession>
<reference evidence="1" key="2">
    <citation type="journal article" date="2022" name="New Phytol.">
        <title>Evolutionary transition to the ectomycorrhizal habit in the genomes of a hyperdiverse lineage of mushroom-forming fungi.</title>
        <authorList>
            <person name="Looney B."/>
            <person name="Miyauchi S."/>
            <person name="Morin E."/>
            <person name="Drula E."/>
            <person name="Courty P.E."/>
            <person name="Kohler A."/>
            <person name="Kuo A."/>
            <person name="LaButti K."/>
            <person name="Pangilinan J."/>
            <person name="Lipzen A."/>
            <person name="Riley R."/>
            <person name="Andreopoulos W."/>
            <person name="He G."/>
            <person name="Johnson J."/>
            <person name="Nolan M."/>
            <person name="Tritt A."/>
            <person name="Barry K.W."/>
            <person name="Grigoriev I.V."/>
            <person name="Nagy L.G."/>
            <person name="Hibbett D."/>
            <person name="Henrissat B."/>
            <person name="Matheny P.B."/>
            <person name="Labbe J."/>
            <person name="Martin F.M."/>
        </authorList>
    </citation>
    <scope>NUCLEOTIDE SEQUENCE</scope>
    <source>
        <strain evidence="1">FP105234-sp</strain>
    </source>
</reference>
<sequence>MSNPAHPSTTPICHFWWTLQLRSRPGHPEPTDTVKHTYSATATSYGTASLYGSQALYSTGDGYGNVLVNAAADWSTLSAMLAGPVLVEKYSVPGATQTQFYARAEIADAGSWTQLNAALCGARQPRVPEIIGTLVAYSKEPLEAGLKFNQNSYRS</sequence>
<gene>
    <name evidence="1" type="ORF">FA95DRAFT_1394135</name>
</gene>
<name>A0ACB8RQP5_9AGAM</name>
<evidence type="ECO:0000313" key="1">
    <source>
        <dbReference type="EMBL" id="KAI0046355.1"/>
    </source>
</evidence>